<name>A0ABQ1XKG0_9PROT</name>
<keyword evidence="1" id="KW-0732">Signal</keyword>
<dbReference type="EMBL" id="BMFS01000003">
    <property type="protein sequence ID" value="GGG96031.1"/>
    <property type="molecule type" value="Genomic_DNA"/>
</dbReference>
<feature type="signal peptide" evidence="1">
    <location>
        <begin position="1"/>
        <end position="17"/>
    </location>
</feature>
<evidence type="ECO:0000313" key="2">
    <source>
        <dbReference type="EMBL" id="GGG96031.1"/>
    </source>
</evidence>
<evidence type="ECO:0000313" key="3">
    <source>
        <dbReference type="Proteomes" id="UP000648722"/>
    </source>
</evidence>
<feature type="chain" id="PRO_5045157996" evidence="1">
    <location>
        <begin position="18"/>
        <end position="132"/>
    </location>
</feature>
<sequence length="132" mass="14268">MQMIAILSLALLAAANAGGLEPETDQDPSSAAPTCGPLTSEPGADFQFQAFCAIPGDHALLILRAWDLYKDATSAADADLATALFRIYRFEDQYVVNIGYVGELYPPDTLRQRTLAVTCDLEILECSSRPLE</sequence>
<gene>
    <name evidence="2" type="ORF">GCM10007420_09550</name>
</gene>
<protein>
    <submittedName>
        <fullName evidence="2">Uncharacterized protein</fullName>
    </submittedName>
</protein>
<accession>A0ABQ1XKG0</accession>
<keyword evidence="3" id="KW-1185">Reference proteome</keyword>
<reference evidence="3" key="1">
    <citation type="journal article" date="2019" name="Int. J. Syst. Evol. Microbiol.">
        <title>The Global Catalogue of Microorganisms (GCM) 10K type strain sequencing project: providing services to taxonomists for standard genome sequencing and annotation.</title>
        <authorList>
            <consortium name="The Broad Institute Genomics Platform"/>
            <consortium name="The Broad Institute Genome Sequencing Center for Infectious Disease"/>
            <person name="Wu L."/>
            <person name="Ma J."/>
        </authorList>
    </citation>
    <scope>NUCLEOTIDE SEQUENCE [LARGE SCALE GENOMIC DNA]</scope>
    <source>
        <strain evidence="3">CGMCC 1.12766</strain>
    </source>
</reference>
<dbReference type="Proteomes" id="UP000648722">
    <property type="component" value="Unassembled WGS sequence"/>
</dbReference>
<proteinExistence type="predicted"/>
<organism evidence="2 3">
    <name type="scientific">Glycocaulis albus</name>
    <dbReference type="NCBI Taxonomy" id="1382801"/>
    <lineage>
        <taxon>Bacteria</taxon>
        <taxon>Pseudomonadati</taxon>
        <taxon>Pseudomonadota</taxon>
        <taxon>Alphaproteobacteria</taxon>
        <taxon>Maricaulales</taxon>
        <taxon>Maricaulaceae</taxon>
        <taxon>Glycocaulis</taxon>
    </lineage>
</organism>
<comment type="caution">
    <text evidence="2">The sequence shown here is derived from an EMBL/GenBank/DDBJ whole genome shotgun (WGS) entry which is preliminary data.</text>
</comment>
<evidence type="ECO:0000256" key="1">
    <source>
        <dbReference type="SAM" id="SignalP"/>
    </source>
</evidence>